<protein>
    <submittedName>
        <fullName evidence="5">Uncharacterized protein</fullName>
    </submittedName>
</protein>
<dbReference type="Proteomes" id="UP000251314">
    <property type="component" value="Unassembled WGS sequence"/>
</dbReference>
<comment type="caution">
    <text evidence="5">The sequence shown here is derived from an EMBL/GenBank/DDBJ whole genome shotgun (WGS) entry which is preliminary data.</text>
</comment>
<dbReference type="VEuPathDB" id="FungiDB:PC110_g19147"/>
<dbReference type="EMBL" id="RCMK01000824">
    <property type="protein sequence ID" value="KAG2911152.1"/>
    <property type="molecule type" value="Genomic_DNA"/>
</dbReference>
<keyword evidence="6" id="KW-1185">Reference proteome</keyword>
<feature type="compositionally biased region" description="Basic and acidic residues" evidence="1">
    <location>
        <begin position="40"/>
        <end position="50"/>
    </location>
</feature>
<reference evidence="2" key="2">
    <citation type="submission" date="2018-10" db="EMBL/GenBank/DDBJ databases">
        <title>Effector identification in a new, highly contiguous assembly of the strawberry crown rot pathogen Phytophthora cactorum.</title>
        <authorList>
            <person name="Armitage A.D."/>
            <person name="Nellist C.F."/>
            <person name="Bates H."/>
            <person name="Vickerstaff R.J."/>
            <person name="Harrison R.J."/>
        </authorList>
    </citation>
    <scope>NUCLEOTIDE SEQUENCE</scope>
    <source>
        <strain evidence="2">4040</strain>
        <strain evidence="3">P415</strain>
        <strain evidence="4">P421</strain>
    </source>
</reference>
<dbReference type="EMBL" id="RCMV01000905">
    <property type="protein sequence ID" value="KAG3211846.1"/>
    <property type="molecule type" value="Genomic_DNA"/>
</dbReference>
<evidence type="ECO:0000313" key="4">
    <source>
        <dbReference type="EMBL" id="KAG3211846.1"/>
    </source>
</evidence>
<organism evidence="5 6">
    <name type="scientific">Phytophthora cactorum</name>
    <dbReference type="NCBI Taxonomy" id="29920"/>
    <lineage>
        <taxon>Eukaryota</taxon>
        <taxon>Sar</taxon>
        <taxon>Stramenopiles</taxon>
        <taxon>Oomycota</taxon>
        <taxon>Peronosporomycetes</taxon>
        <taxon>Peronosporales</taxon>
        <taxon>Peronosporaceae</taxon>
        <taxon>Phytophthora</taxon>
    </lineage>
</organism>
<evidence type="ECO:0000256" key="1">
    <source>
        <dbReference type="SAM" id="MobiDB-lite"/>
    </source>
</evidence>
<sequence>MVTPTGKMPSGRTPRATEVRSRHLAVLVSLSERHQRRLRRQNENRSHTSTEAEQSSAGEVVDLSSVAVDVKQSTETASNPTKKKAAK</sequence>
<reference evidence="5 6" key="1">
    <citation type="submission" date="2018-01" db="EMBL/GenBank/DDBJ databases">
        <title>Draft genome of the strawberry crown rot pathogen Phytophthora cactorum.</title>
        <authorList>
            <person name="Armitage A.D."/>
            <person name="Lysoe E."/>
            <person name="Nellist C.F."/>
            <person name="Harrison R.J."/>
            <person name="Brurberg M.B."/>
        </authorList>
    </citation>
    <scope>NUCLEOTIDE SEQUENCE [LARGE SCALE GENOMIC DNA]</scope>
    <source>
        <strain evidence="5 6">10300</strain>
    </source>
</reference>
<evidence type="ECO:0000313" key="5">
    <source>
        <dbReference type="EMBL" id="RAW24424.1"/>
    </source>
</evidence>
<dbReference type="EMBL" id="RCML01000675">
    <property type="protein sequence ID" value="KAG2971325.1"/>
    <property type="molecule type" value="Genomic_DNA"/>
</dbReference>
<evidence type="ECO:0000313" key="2">
    <source>
        <dbReference type="EMBL" id="KAG2911152.1"/>
    </source>
</evidence>
<dbReference type="EMBL" id="MJFZ01000886">
    <property type="protein sequence ID" value="RAW24424.1"/>
    <property type="molecule type" value="Genomic_DNA"/>
</dbReference>
<proteinExistence type="predicted"/>
<dbReference type="Proteomes" id="UP000736787">
    <property type="component" value="Unassembled WGS sequence"/>
</dbReference>
<feature type="region of interest" description="Disordered" evidence="1">
    <location>
        <begin position="1"/>
        <end position="64"/>
    </location>
</feature>
<evidence type="ECO:0000313" key="3">
    <source>
        <dbReference type="EMBL" id="KAG2971325.1"/>
    </source>
</evidence>
<dbReference type="Proteomes" id="UP000697107">
    <property type="component" value="Unassembled WGS sequence"/>
</dbReference>
<evidence type="ECO:0000313" key="6">
    <source>
        <dbReference type="Proteomes" id="UP000251314"/>
    </source>
</evidence>
<gene>
    <name evidence="5" type="ORF">PC110_g19147</name>
    <name evidence="2" type="ORF">PC117_g19236</name>
    <name evidence="3" type="ORF">PC118_g16344</name>
    <name evidence="4" type="ORF">PC129_g17185</name>
</gene>
<dbReference type="Proteomes" id="UP000760860">
    <property type="component" value="Unassembled WGS sequence"/>
</dbReference>
<dbReference type="AlphaFoldDB" id="A0A329RIJ4"/>
<name>A0A329RIJ4_9STRA</name>
<accession>A0A329RIJ4</accession>